<dbReference type="PROSITE" id="PS51012">
    <property type="entry name" value="ABC_TM2"/>
    <property type="match status" value="1"/>
</dbReference>
<gene>
    <name evidence="8" type="ORF">ENC19_16410</name>
</gene>
<proteinExistence type="inferred from homology"/>
<dbReference type="GO" id="GO:0043190">
    <property type="term" value="C:ATP-binding cassette (ABC) transporter complex"/>
    <property type="evidence" value="ECO:0007669"/>
    <property type="project" value="InterPro"/>
</dbReference>
<organism evidence="8 9">
    <name type="scientific">Verrucosispora sioxanthis</name>
    <dbReference type="NCBI Taxonomy" id="2499994"/>
    <lineage>
        <taxon>Bacteria</taxon>
        <taxon>Bacillati</taxon>
        <taxon>Actinomycetota</taxon>
        <taxon>Actinomycetes</taxon>
        <taxon>Micromonosporales</taxon>
        <taxon>Micromonosporaceae</taxon>
        <taxon>Micromonospora</taxon>
    </lineage>
</organism>
<dbReference type="EMBL" id="SAIY01000005">
    <property type="protein sequence ID" value="NGM14148.1"/>
    <property type="molecule type" value="Genomic_DNA"/>
</dbReference>
<keyword evidence="6" id="KW-1003">Cell membrane</keyword>
<dbReference type="AlphaFoldDB" id="A0A6M1KVU9"/>
<feature type="transmembrane region" description="Helical" evidence="6">
    <location>
        <begin position="78"/>
        <end position="100"/>
    </location>
</feature>
<feature type="domain" description="ABC transmembrane type-2" evidence="7">
    <location>
        <begin position="44"/>
        <end position="268"/>
    </location>
</feature>
<comment type="caution">
    <text evidence="8">The sequence shown here is derived from an EMBL/GenBank/DDBJ whole genome shotgun (WGS) entry which is preliminary data.</text>
</comment>
<dbReference type="InterPro" id="IPR000412">
    <property type="entry name" value="ABC_2_transport"/>
</dbReference>
<dbReference type="GO" id="GO:0046677">
    <property type="term" value="P:response to antibiotic"/>
    <property type="evidence" value="ECO:0007669"/>
    <property type="project" value="UniProtKB-KW"/>
</dbReference>
<dbReference type="Proteomes" id="UP000478148">
    <property type="component" value="Unassembled WGS sequence"/>
</dbReference>
<sequence>MVSTSLKPRLDAAAARQQTGLSWWLSDAWQMALRNLRHLTRSPELVMFSLVQPVMFILLFAYVFGGAINVEGGNYPQFLLPGILVQMVLFGSVAGTTIGISTDMDRGLMDRFRSMPMSRSAVLVGRTLSEILRNVVSMLVVVLMGLLIGFRFQGGVLSALGGLALLLLFGYALTWVGAMIGLSVPNPEAAQSAGLIWIFPFSLISSAFVPTESMPTWLRVYADASPMTATVNALRDLFNGNPPGLDVLLTVAWSVLLITIFAPLATRKYSLRSR</sequence>
<dbReference type="InterPro" id="IPR051784">
    <property type="entry name" value="Nod_factor_ABC_transporter"/>
</dbReference>
<keyword evidence="6" id="KW-0813">Transport</keyword>
<feature type="transmembrane region" description="Helical" evidence="6">
    <location>
        <begin position="156"/>
        <end position="182"/>
    </location>
</feature>
<keyword evidence="4 6" id="KW-0472">Membrane</keyword>
<evidence type="ECO:0000259" key="7">
    <source>
        <dbReference type="PROSITE" id="PS51012"/>
    </source>
</evidence>
<evidence type="ECO:0000256" key="2">
    <source>
        <dbReference type="ARBA" id="ARBA00022692"/>
    </source>
</evidence>
<name>A0A6M1KVU9_9ACTN</name>
<comment type="similarity">
    <text evidence="6">Belongs to the ABC-2 integral membrane protein family.</text>
</comment>
<evidence type="ECO:0000313" key="8">
    <source>
        <dbReference type="EMBL" id="NGM14148.1"/>
    </source>
</evidence>
<evidence type="ECO:0000256" key="6">
    <source>
        <dbReference type="RuleBase" id="RU361157"/>
    </source>
</evidence>
<accession>A0A6M1KVU9</accession>
<keyword evidence="5" id="KW-0046">Antibiotic resistance</keyword>
<dbReference type="InterPro" id="IPR047817">
    <property type="entry name" value="ABC2_TM_bact-type"/>
</dbReference>
<keyword evidence="3 6" id="KW-1133">Transmembrane helix</keyword>
<feature type="transmembrane region" description="Helical" evidence="6">
    <location>
        <begin position="247"/>
        <end position="266"/>
    </location>
</feature>
<dbReference type="PIRSF" id="PIRSF006648">
    <property type="entry name" value="DrrB"/>
    <property type="match status" value="1"/>
</dbReference>
<keyword evidence="9" id="KW-1185">Reference proteome</keyword>
<evidence type="ECO:0000256" key="4">
    <source>
        <dbReference type="ARBA" id="ARBA00023136"/>
    </source>
</evidence>
<evidence type="ECO:0000256" key="5">
    <source>
        <dbReference type="ARBA" id="ARBA00023251"/>
    </source>
</evidence>
<evidence type="ECO:0000256" key="1">
    <source>
        <dbReference type="ARBA" id="ARBA00004141"/>
    </source>
</evidence>
<dbReference type="PANTHER" id="PTHR43229">
    <property type="entry name" value="NODULATION PROTEIN J"/>
    <property type="match status" value="1"/>
</dbReference>
<keyword evidence="2 6" id="KW-0812">Transmembrane</keyword>
<comment type="subcellular location">
    <subcellularLocation>
        <location evidence="6">Cell membrane</location>
        <topology evidence="6">Multi-pass membrane protein</topology>
    </subcellularLocation>
    <subcellularLocation>
        <location evidence="1">Membrane</location>
        <topology evidence="1">Multi-pass membrane protein</topology>
    </subcellularLocation>
</comment>
<dbReference type="RefSeq" id="WP_164448056.1">
    <property type="nucleotide sequence ID" value="NZ_SAIY01000005.1"/>
</dbReference>
<dbReference type="GO" id="GO:0140359">
    <property type="term" value="F:ABC-type transporter activity"/>
    <property type="evidence" value="ECO:0007669"/>
    <property type="project" value="InterPro"/>
</dbReference>
<reference evidence="8 9" key="1">
    <citation type="submission" date="2020-02" db="EMBL/GenBank/DDBJ databases">
        <title>Draft Genome Sequence of Verrucosispora sp. Strain CWR15, Isolated from Gulf of Mexico Sponge.</title>
        <authorList>
            <person name="Kennedy S.J."/>
            <person name="Cella E."/>
            <person name="Azarian T."/>
            <person name="Baker B.J."/>
            <person name="Shaw L.N."/>
        </authorList>
    </citation>
    <scope>NUCLEOTIDE SEQUENCE [LARGE SCALE GENOMIC DNA]</scope>
    <source>
        <strain evidence="8 9">CWR15</strain>
    </source>
</reference>
<protein>
    <recommendedName>
        <fullName evidence="6">Transport permease protein</fullName>
    </recommendedName>
</protein>
<dbReference type="InterPro" id="IPR013525">
    <property type="entry name" value="ABC2_TM"/>
</dbReference>
<dbReference type="PANTHER" id="PTHR43229:SF2">
    <property type="entry name" value="NODULATION PROTEIN J"/>
    <property type="match status" value="1"/>
</dbReference>
<feature type="transmembrane region" description="Helical" evidence="6">
    <location>
        <begin position="45"/>
        <end position="66"/>
    </location>
</feature>
<feature type="transmembrane region" description="Helical" evidence="6">
    <location>
        <begin position="194"/>
        <end position="211"/>
    </location>
</feature>
<dbReference type="Pfam" id="PF01061">
    <property type="entry name" value="ABC2_membrane"/>
    <property type="match status" value="1"/>
</dbReference>
<feature type="transmembrane region" description="Helical" evidence="6">
    <location>
        <begin position="121"/>
        <end position="150"/>
    </location>
</feature>
<evidence type="ECO:0000256" key="3">
    <source>
        <dbReference type="ARBA" id="ARBA00022989"/>
    </source>
</evidence>
<evidence type="ECO:0000313" key="9">
    <source>
        <dbReference type="Proteomes" id="UP000478148"/>
    </source>
</evidence>